<dbReference type="eggNOG" id="COG1525">
    <property type="taxonomic scope" value="Bacteria"/>
</dbReference>
<dbReference type="GO" id="GO:0003676">
    <property type="term" value="F:nucleic acid binding"/>
    <property type="evidence" value="ECO:0007669"/>
    <property type="project" value="InterPro"/>
</dbReference>
<dbReference type="EMBL" id="CP009048">
    <property type="protein sequence ID" value="AIL64118.1"/>
    <property type="molecule type" value="Genomic_DNA"/>
</dbReference>
<proteinExistence type="predicted"/>
<evidence type="ECO:0000256" key="3">
    <source>
        <dbReference type="ARBA" id="ARBA00022801"/>
    </source>
</evidence>
<name>A0A077FFW4_9PSED</name>
<reference evidence="5 6" key="1">
    <citation type="submission" date="2014-07" db="EMBL/GenBank/DDBJ databases">
        <authorList>
            <person name="Lee K."/>
            <person name="Lim J.Y."/>
            <person name="Hwang I."/>
        </authorList>
    </citation>
    <scope>NUCLEOTIDE SEQUENCE [LARGE SCALE GENOMIC DNA]</scope>
    <source>
        <strain evidence="5 6">KL28</strain>
    </source>
</reference>
<accession>A0A077FFW4</accession>
<dbReference type="HOGENOM" id="CLU_046484_4_1_6"/>
<dbReference type="Pfam" id="PF00565">
    <property type="entry name" value="SNase"/>
    <property type="match status" value="1"/>
</dbReference>
<evidence type="ECO:0000313" key="6">
    <source>
        <dbReference type="Proteomes" id="UP000028931"/>
    </source>
</evidence>
<dbReference type="Gene3D" id="2.40.50.90">
    <property type="match status" value="1"/>
</dbReference>
<evidence type="ECO:0000259" key="4">
    <source>
        <dbReference type="PROSITE" id="PS50830"/>
    </source>
</evidence>
<dbReference type="RefSeq" id="WP_038615551.1">
    <property type="nucleotide sequence ID" value="NZ_CP009048.1"/>
</dbReference>
<dbReference type="InterPro" id="IPR035437">
    <property type="entry name" value="SNase_OB-fold_sf"/>
</dbReference>
<dbReference type="GO" id="GO:0016787">
    <property type="term" value="F:hydrolase activity"/>
    <property type="evidence" value="ECO:0007669"/>
    <property type="project" value="UniProtKB-KW"/>
</dbReference>
<gene>
    <name evidence="5" type="ORF">PSAKL28_49780</name>
</gene>
<dbReference type="GO" id="GO:0004519">
    <property type="term" value="F:endonuclease activity"/>
    <property type="evidence" value="ECO:0007669"/>
    <property type="project" value="UniProtKB-KW"/>
</dbReference>
<keyword evidence="1" id="KW-0540">Nuclease</keyword>
<organism evidence="5 6">
    <name type="scientific">Pseudomonas alkylphenolica</name>
    <dbReference type="NCBI Taxonomy" id="237609"/>
    <lineage>
        <taxon>Bacteria</taxon>
        <taxon>Pseudomonadati</taxon>
        <taxon>Pseudomonadota</taxon>
        <taxon>Gammaproteobacteria</taxon>
        <taxon>Pseudomonadales</taxon>
        <taxon>Pseudomonadaceae</taxon>
        <taxon>Pseudomonas</taxon>
    </lineage>
</organism>
<keyword evidence="2" id="KW-0255">Endonuclease</keyword>
<evidence type="ECO:0000313" key="5">
    <source>
        <dbReference type="EMBL" id="AIL64118.1"/>
    </source>
</evidence>
<keyword evidence="3" id="KW-0378">Hydrolase</keyword>
<dbReference type="Proteomes" id="UP000028931">
    <property type="component" value="Chromosome"/>
</dbReference>
<dbReference type="OrthoDB" id="6867997at2"/>
<dbReference type="InterPro" id="IPR016071">
    <property type="entry name" value="Staphylococal_nuclease_OB-fold"/>
</dbReference>
<feature type="domain" description="TNase-like" evidence="4">
    <location>
        <begin position="41"/>
        <end position="172"/>
    </location>
</feature>
<evidence type="ECO:0000256" key="1">
    <source>
        <dbReference type="ARBA" id="ARBA00022722"/>
    </source>
</evidence>
<dbReference type="PANTHER" id="PTHR12302:SF3">
    <property type="entry name" value="SERINE_THREONINE-PROTEIN KINASE 31"/>
    <property type="match status" value="1"/>
</dbReference>
<sequence>MRVAGPMGLAMLLKKASLVGAFFVGAIWQLPALAFCPLPVDPQQVAVRQVVDGDTLRLNDGRSVRLIGINTPEIGRKGRTSEPFAEAARQRLQALVKANGSEVGLVPGVESKDKYGRTLAHIYGSSGDNFEAQLLSEGFGYRVAVAPNVSLSDCQQQAERAARQLKAGVWRQSPVIPATQIRQSGFALIGGQVTAIERNRGGIWIEIDDALVLQVPARLQRNFPPAIVDGLKGRSVEARGWVLDRSRKGGLKAGQKRWLLPLTDPSMLERVER</sequence>
<dbReference type="AlphaFoldDB" id="A0A077FFW4"/>
<dbReference type="SUPFAM" id="SSF50199">
    <property type="entry name" value="Staphylococcal nuclease"/>
    <property type="match status" value="1"/>
</dbReference>
<dbReference type="SMART" id="SM00318">
    <property type="entry name" value="SNc"/>
    <property type="match status" value="1"/>
</dbReference>
<protein>
    <submittedName>
        <fullName evidence="5">Micrococcal nuclease</fullName>
    </submittedName>
</protein>
<dbReference type="PANTHER" id="PTHR12302">
    <property type="entry name" value="EBNA2 BINDING PROTEIN P100"/>
    <property type="match status" value="1"/>
</dbReference>
<dbReference type="PROSITE" id="PS01284">
    <property type="entry name" value="TNASE_2"/>
    <property type="match status" value="1"/>
</dbReference>
<dbReference type="KEGG" id="palk:PSAKL28_49780"/>
<dbReference type="InterPro" id="IPR002071">
    <property type="entry name" value="Thermonucl_AS"/>
</dbReference>
<dbReference type="PROSITE" id="PS50830">
    <property type="entry name" value="TNASE_3"/>
    <property type="match status" value="1"/>
</dbReference>
<evidence type="ECO:0000256" key="2">
    <source>
        <dbReference type="ARBA" id="ARBA00022759"/>
    </source>
</evidence>